<dbReference type="SUPFAM" id="SSF50978">
    <property type="entry name" value="WD40 repeat-like"/>
    <property type="match status" value="1"/>
</dbReference>
<name>A0A9P5TWN3_9AGAR</name>
<accession>A0A9P5TWN3</accession>
<comment type="caution">
    <text evidence="1">The sequence shown here is derived from an EMBL/GenBank/DDBJ whole genome shotgun (WGS) entry which is preliminary data.</text>
</comment>
<proteinExistence type="predicted"/>
<protein>
    <submittedName>
        <fullName evidence="1">Uncharacterized protein</fullName>
    </submittedName>
</protein>
<dbReference type="AlphaFoldDB" id="A0A9P5TWN3"/>
<dbReference type="Proteomes" id="UP000772434">
    <property type="component" value="Unassembled WGS sequence"/>
</dbReference>
<keyword evidence="2" id="KW-1185">Reference proteome</keyword>
<dbReference type="InterPro" id="IPR036322">
    <property type="entry name" value="WD40_repeat_dom_sf"/>
</dbReference>
<organism evidence="1 2">
    <name type="scientific">Rhodocollybia butyracea</name>
    <dbReference type="NCBI Taxonomy" id="206335"/>
    <lineage>
        <taxon>Eukaryota</taxon>
        <taxon>Fungi</taxon>
        <taxon>Dikarya</taxon>
        <taxon>Basidiomycota</taxon>
        <taxon>Agaricomycotina</taxon>
        <taxon>Agaricomycetes</taxon>
        <taxon>Agaricomycetidae</taxon>
        <taxon>Agaricales</taxon>
        <taxon>Marasmiineae</taxon>
        <taxon>Omphalotaceae</taxon>
        <taxon>Rhodocollybia</taxon>
    </lineage>
</organism>
<dbReference type="InterPro" id="IPR015943">
    <property type="entry name" value="WD40/YVTN_repeat-like_dom_sf"/>
</dbReference>
<dbReference type="OrthoDB" id="2615105at2759"/>
<evidence type="ECO:0000313" key="2">
    <source>
        <dbReference type="Proteomes" id="UP000772434"/>
    </source>
</evidence>
<dbReference type="EMBL" id="JADNRY010000558">
    <property type="protein sequence ID" value="KAF9040495.1"/>
    <property type="molecule type" value="Genomic_DNA"/>
</dbReference>
<evidence type="ECO:0000313" key="1">
    <source>
        <dbReference type="EMBL" id="KAF9040495.1"/>
    </source>
</evidence>
<sequence>MSVRVWDAESGNPVGKPLEGHTACVNSVASSRIVAGSSDTSVKIHGAEPLKPSNEHIDLILPTKPSSYSNQIHYELPLLAPGPSTHLMIQSSSAHQNLPNPSPSVVTLCSHLEHYLPFPQLPFSTFHLTNEGWLCGSHSKLLLWIPLHVQQTLLLPPLLLVISNDETFTLNIQNFVHGNDWARCYKKPTL</sequence>
<gene>
    <name evidence="1" type="ORF">BDP27DRAFT_1347429</name>
</gene>
<dbReference type="Gene3D" id="2.130.10.10">
    <property type="entry name" value="YVTN repeat-like/Quinoprotein amine dehydrogenase"/>
    <property type="match status" value="1"/>
</dbReference>
<reference evidence="1" key="1">
    <citation type="submission" date="2020-11" db="EMBL/GenBank/DDBJ databases">
        <authorList>
            <consortium name="DOE Joint Genome Institute"/>
            <person name="Ahrendt S."/>
            <person name="Riley R."/>
            <person name="Andreopoulos W."/>
            <person name="Labutti K."/>
            <person name="Pangilinan J."/>
            <person name="Ruiz-Duenas F.J."/>
            <person name="Barrasa J.M."/>
            <person name="Sanchez-Garcia M."/>
            <person name="Camarero S."/>
            <person name="Miyauchi S."/>
            <person name="Serrano A."/>
            <person name="Linde D."/>
            <person name="Babiker R."/>
            <person name="Drula E."/>
            <person name="Ayuso-Fernandez I."/>
            <person name="Pacheco R."/>
            <person name="Padilla G."/>
            <person name="Ferreira P."/>
            <person name="Barriuso J."/>
            <person name="Kellner H."/>
            <person name="Castanera R."/>
            <person name="Alfaro M."/>
            <person name="Ramirez L."/>
            <person name="Pisabarro A.G."/>
            <person name="Kuo A."/>
            <person name="Tritt A."/>
            <person name="Lipzen A."/>
            <person name="He G."/>
            <person name="Yan M."/>
            <person name="Ng V."/>
            <person name="Cullen D."/>
            <person name="Martin F."/>
            <person name="Rosso M.-N."/>
            <person name="Henrissat B."/>
            <person name="Hibbett D."/>
            <person name="Martinez A.T."/>
            <person name="Grigoriev I.V."/>
        </authorList>
    </citation>
    <scope>NUCLEOTIDE SEQUENCE</scope>
    <source>
        <strain evidence="1">AH 40177</strain>
    </source>
</reference>